<evidence type="ECO:0000313" key="3">
    <source>
        <dbReference type="Proteomes" id="UP000319557"/>
    </source>
</evidence>
<dbReference type="EC" id="1.1.1.18" evidence="2"/>
<dbReference type="PANTHER" id="PTHR43818:SF5">
    <property type="entry name" value="OXIDOREDUCTASE FAMILY PROTEIN"/>
    <property type="match status" value="1"/>
</dbReference>
<dbReference type="Pfam" id="PF01408">
    <property type="entry name" value="GFO_IDH_MocA"/>
    <property type="match status" value="1"/>
</dbReference>
<keyword evidence="2" id="KW-0560">Oxidoreductase</keyword>
<dbReference type="EMBL" id="CP036261">
    <property type="protein sequence ID" value="QDS87899.1"/>
    <property type="molecule type" value="Genomic_DNA"/>
</dbReference>
<proteinExistence type="predicted"/>
<dbReference type="KEGG" id="ruv:EC9_20820"/>
<gene>
    <name evidence="2" type="primary">iolG_6</name>
    <name evidence="2" type="ORF">EC9_20820</name>
</gene>
<dbReference type="InterPro" id="IPR000683">
    <property type="entry name" value="Gfo/Idh/MocA-like_OxRdtase_N"/>
</dbReference>
<dbReference type="Gene3D" id="3.30.360.10">
    <property type="entry name" value="Dihydrodipicolinate Reductase, domain 2"/>
    <property type="match status" value="1"/>
</dbReference>
<sequence length="429" mass="47198">MQSSSLLLAGGAVAGGLSVARAAHSFGSDTIRVGLIGCGGRGTGAVTQALSTVDGEVRLTAMGDLFEDRMQTAFRTIKSKHPDRVDVTRDTRFVGFDAYQKVLQADVDVVILATPPGFRPLHFEAAVDAGKHVFMEKPVATDAPGVRRVLAANAIAKHNGLAVSVGLQRHHEARYRQCVAQLHAGMIGDVIMSRAYWNGSGIWVRPRQQNDTELQYQCRNWYYFNWLCGDHITEQHVHNLDVINWVMDGFPVEAQGQGGRQVRTGEDTGQIFDHHFVEYTYDGGAKLISQCRHMKGCWNSVGEYVHGTRGYAIVNKAEIYDHQDNLIWKSDAAVEQGKGWQQQHHDLFAALRRGESPNEADYGAHSTMTAIMGRMATYGGKVVRWDDAIHSDIALADFDSLRSWDDVPPVLPADDGSYPVAVPGKTIVV</sequence>
<dbReference type="GO" id="GO:0050112">
    <property type="term" value="F:inositol 2-dehydrogenase (NAD+) activity"/>
    <property type="evidence" value="ECO:0007669"/>
    <property type="project" value="UniProtKB-EC"/>
</dbReference>
<evidence type="ECO:0000313" key="2">
    <source>
        <dbReference type="EMBL" id="QDS87899.1"/>
    </source>
</evidence>
<dbReference type="GO" id="GO:0000166">
    <property type="term" value="F:nucleotide binding"/>
    <property type="evidence" value="ECO:0007669"/>
    <property type="project" value="InterPro"/>
</dbReference>
<protein>
    <submittedName>
        <fullName evidence="2">Inositol 2-dehydrogenase</fullName>
        <ecNumber evidence="2">1.1.1.18</ecNumber>
    </submittedName>
</protein>
<reference evidence="2 3" key="1">
    <citation type="submission" date="2019-02" db="EMBL/GenBank/DDBJ databases">
        <title>Deep-cultivation of Planctomycetes and their phenomic and genomic characterization uncovers novel biology.</title>
        <authorList>
            <person name="Wiegand S."/>
            <person name="Jogler M."/>
            <person name="Boedeker C."/>
            <person name="Pinto D."/>
            <person name="Vollmers J."/>
            <person name="Rivas-Marin E."/>
            <person name="Kohn T."/>
            <person name="Peeters S.H."/>
            <person name="Heuer A."/>
            <person name="Rast P."/>
            <person name="Oberbeckmann S."/>
            <person name="Bunk B."/>
            <person name="Jeske O."/>
            <person name="Meyerdierks A."/>
            <person name="Storesund J.E."/>
            <person name="Kallscheuer N."/>
            <person name="Luecker S."/>
            <person name="Lage O.M."/>
            <person name="Pohl T."/>
            <person name="Merkel B.J."/>
            <person name="Hornburger P."/>
            <person name="Mueller R.-W."/>
            <person name="Bruemmer F."/>
            <person name="Labrenz M."/>
            <person name="Spormann A.M."/>
            <person name="Op den Camp H."/>
            <person name="Overmann J."/>
            <person name="Amann R."/>
            <person name="Jetten M.S.M."/>
            <person name="Mascher T."/>
            <person name="Medema M.H."/>
            <person name="Devos D.P."/>
            <person name="Kaster A.-K."/>
            <person name="Ovreas L."/>
            <person name="Rohde M."/>
            <person name="Galperin M.Y."/>
            <person name="Jogler C."/>
        </authorList>
    </citation>
    <scope>NUCLEOTIDE SEQUENCE [LARGE SCALE GENOMIC DNA]</scope>
    <source>
        <strain evidence="2 3">EC9</strain>
    </source>
</reference>
<dbReference type="InterPro" id="IPR036291">
    <property type="entry name" value="NAD(P)-bd_dom_sf"/>
</dbReference>
<evidence type="ECO:0000259" key="1">
    <source>
        <dbReference type="Pfam" id="PF01408"/>
    </source>
</evidence>
<organism evidence="2 3">
    <name type="scientific">Rosistilla ulvae</name>
    <dbReference type="NCBI Taxonomy" id="1930277"/>
    <lineage>
        <taxon>Bacteria</taxon>
        <taxon>Pseudomonadati</taxon>
        <taxon>Planctomycetota</taxon>
        <taxon>Planctomycetia</taxon>
        <taxon>Pirellulales</taxon>
        <taxon>Pirellulaceae</taxon>
        <taxon>Rosistilla</taxon>
    </lineage>
</organism>
<dbReference type="PANTHER" id="PTHR43818">
    <property type="entry name" value="BCDNA.GH03377"/>
    <property type="match status" value="1"/>
</dbReference>
<dbReference type="SUPFAM" id="SSF51735">
    <property type="entry name" value="NAD(P)-binding Rossmann-fold domains"/>
    <property type="match status" value="1"/>
</dbReference>
<dbReference type="Gene3D" id="3.40.50.720">
    <property type="entry name" value="NAD(P)-binding Rossmann-like Domain"/>
    <property type="match status" value="1"/>
</dbReference>
<dbReference type="AlphaFoldDB" id="A0A517LZ63"/>
<dbReference type="Proteomes" id="UP000319557">
    <property type="component" value="Chromosome"/>
</dbReference>
<name>A0A517LZ63_9BACT</name>
<dbReference type="SUPFAM" id="SSF55347">
    <property type="entry name" value="Glyceraldehyde-3-phosphate dehydrogenase-like, C-terminal domain"/>
    <property type="match status" value="1"/>
</dbReference>
<feature type="domain" description="Gfo/Idh/MocA-like oxidoreductase N-terminal" evidence="1">
    <location>
        <begin position="31"/>
        <end position="166"/>
    </location>
</feature>
<accession>A0A517LZ63</accession>
<keyword evidence="3" id="KW-1185">Reference proteome</keyword>
<dbReference type="InterPro" id="IPR050463">
    <property type="entry name" value="Gfo/Idh/MocA_oxidrdct_glycsds"/>
</dbReference>